<gene>
    <name evidence="11" type="primary">rnmV</name>
    <name evidence="14" type="ORF">JCM16774_1596</name>
</gene>
<dbReference type="SMART" id="SM00493">
    <property type="entry name" value="TOPRIM"/>
    <property type="match status" value="1"/>
</dbReference>
<dbReference type="KEGG" id="lgo:JCM16774_1596"/>
<keyword evidence="14" id="KW-0413">Isomerase</keyword>
<keyword evidence="4 11" id="KW-0540">Nuclease</keyword>
<dbReference type="InterPro" id="IPR006171">
    <property type="entry name" value="TOPRIM_dom"/>
</dbReference>
<evidence type="ECO:0000256" key="7">
    <source>
        <dbReference type="ARBA" id="ARBA00022759"/>
    </source>
</evidence>
<keyword evidence="2 11" id="KW-0690">Ribosome biogenesis</keyword>
<dbReference type="RefSeq" id="WP_026737890.1">
    <property type="nucleotide sequence ID" value="NZ_AP019822.1"/>
</dbReference>
<proteinExistence type="inferred from homology"/>
<comment type="similarity">
    <text evidence="11">Belongs to the ribonuclease M5 family.</text>
</comment>
<dbReference type="EC" id="3.1.26.8" evidence="11 12"/>
<feature type="domain" description="Toprim" evidence="13">
    <location>
        <begin position="9"/>
        <end position="90"/>
    </location>
</feature>
<dbReference type="Pfam" id="PF13331">
    <property type="entry name" value="DUF4093"/>
    <property type="match status" value="1"/>
</dbReference>
<dbReference type="GO" id="GO:0043822">
    <property type="term" value="F:ribonuclease M5 activity"/>
    <property type="evidence" value="ECO:0007669"/>
    <property type="project" value="UniProtKB-UniRule"/>
</dbReference>
<keyword evidence="6 11" id="KW-0699">rRNA-binding</keyword>
<dbReference type="GO" id="GO:0019843">
    <property type="term" value="F:rRNA binding"/>
    <property type="evidence" value="ECO:0007669"/>
    <property type="project" value="UniProtKB-KW"/>
</dbReference>
<dbReference type="STRING" id="714315.GCA_000516535_01603"/>
<organism evidence="14 15">
    <name type="scientific">Pseudoleptotrichia goodfellowii</name>
    <dbReference type="NCBI Taxonomy" id="157692"/>
    <lineage>
        <taxon>Bacteria</taxon>
        <taxon>Fusobacteriati</taxon>
        <taxon>Fusobacteriota</taxon>
        <taxon>Fusobacteriia</taxon>
        <taxon>Fusobacteriales</taxon>
        <taxon>Leptotrichiaceae</taxon>
        <taxon>Pseudoleptotrichia</taxon>
    </lineage>
</organism>
<dbReference type="HAMAP" id="MF_01469">
    <property type="entry name" value="RNase_M5"/>
    <property type="match status" value="1"/>
</dbReference>
<dbReference type="OrthoDB" id="9791329at2"/>
<dbReference type="Proteomes" id="UP000321606">
    <property type="component" value="Chromosome"/>
</dbReference>
<dbReference type="PANTHER" id="PTHR39156:SF1">
    <property type="entry name" value="RIBONUCLEASE M5"/>
    <property type="match status" value="1"/>
</dbReference>
<evidence type="ECO:0000256" key="10">
    <source>
        <dbReference type="ARBA" id="ARBA00022884"/>
    </source>
</evidence>
<accession>A0A510JBI8</accession>
<comment type="function">
    <text evidence="11">Required for correct processing of both the 5' and 3' ends of 5S rRNA precursor. Cleaves both sides of a double-stranded region yielding mature 5S rRNA in one step.</text>
</comment>
<evidence type="ECO:0000313" key="14">
    <source>
        <dbReference type="EMBL" id="BBM36652.1"/>
    </source>
</evidence>
<keyword evidence="7 11" id="KW-0255">Endonuclease</keyword>
<dbReference type="InterPro" id="IPR004466">
    <property type="entry name" value="RNase_M5"/>
</dbReference>
<evidence type="ECO:0000256" key="8">
    <source>
        <dbReference type="ARBA" id="ARBA00022801"/>
    </source>
</evidence>
<evidence type="ECO:0000256" key="11">
    <source>
        <dbReference type="HAMAP-Rule" id="MF_01469"/>
    </source>
</evidence>
<dbReference type="GO" id="GO:0005737">
    <property type="term" value="C:cytoplasm"/>
    <property type="evidence" value="ECO:0007669"/>
    <property type="project" value="UniProtKB-SubCell"/>
</dbReference>
<evidence type="ECO:0000256" key="3">
    <source>
        <dbReference type="ARBA" id="ARBA00022552"/>
    </source>
</evidence>
<reference evidence="14 15" key="1">
    <citation type="submission" date="2019-07" db="EMBL/GenBank/DDBJ databases">
        <title>Complete Genome Sequence of Leptotrichia goodfellowii Strain JCM 16774.</title>
        <authorList>
            <person name="Watanabe S."/>
            <person name="Cui L."/>
        </authorList>
    </citation>
    <scope>NUCLEOTIDE SEQUENCE [LARGE SCALE GENOMIC DNA]</scope>
    <source>
        <strain evidence="14 15">JCM16774</strain>
    </source>
</reference>
<dbReference type="NCBIfam" id="TIGR00334">
    <property type="entry name" value="5S_RNA_mat_M5"/>
    <property type="match status" value="1"/>
</dbReference>
<dbReference type="EMBL" id="AP019822">
    <property type="protein sequence ID" value="BBM36652.1"/>
    <property type="molecule type" value="Genomic_DNA"/>
</dbReference>
<evidence type="ECO:0000256" key="9">
    <source>
        <dbReference type="ARBA" id="ARBA00022842"/>
    </source>
</evidence>
<evidence type="ECO:0000256" key="4">
    <source>
        <dbReference type="ARBA" id="ARBA00022722"/>
    </source>
</evidence>
<keyword evidence="10 11" id="KW-0694">RNA-binding</keyword>
<evidence type="ECO:0000256" key="6">
    <source>
        <dbReference type="ARBA" id="ARBA00022730"/>
    </source>
</evidence>
<comment type="subcellular location">
    <subcellularLocation>
        <location evidence="11">Cytoplasm</location>
    </subcellularLocation>
</comment>
<evidence type="ECO:0000256" key="1">
    <source>
        <dbReference type="ARBA" id="ARBA00022490"/>
    </source>
</evidence>
<evidence type="ECO:0000313" key="15">
    <source>
        <dbReference type="Proteomes" id="UP000321606"/>
    </source>
</evidence>
<dbReference type="SUPFAM" id="SSF110455">
    <property type="entry name" value="Toprim domain"/>
    <property type="match status" value="1"/>
</dbReference>
<comment type="catalytic activity">
    <reaction evidence="11">
        <text>Endonucleolytic cleavage of RNA, removing 21 and 42 nucleotides, respectively, from the 5'- and 3'-termini of a 5S-rRNA precursor.</text>
        <dbReference type="EC" id="3.1.26.8"/>
    </reaction>
</comment>
<keyword evidence="9" id="KW-0460">Magnesium</keyword>
<keyword evidence="1 11" id="KW-0963">Cytoplasm</keyword>
<dbReference type="GO" id="GO:0046872">
    <property type="term" value="F:metal ion binding"/>
    <property type="evidence" value="ECO:0007669"/>
    <property type="project" value="UniProtKB-KW"/>
</dbReference>
<dbReference type="AlphaFoldDB" id="A0A510JBI8"/>
<sequence length="194" mass="21698">MENKKIKINEIIVVEGRDDITAVKRVVDAHVVALNGFSGLTKKSLGKLSELAKNNDLILLTDPDFAGKKIRSVVEKRIPDIKHAFISRKNATKKDNIGVENASDESIKEALLHIVTHKNRSDEKYIFTVKDLIENGLCSGEGAKEKRALLGDTLKIGYYNSKQLLNALNSFDISKENFDEAIREIEVEYQLCKG</sequence>
<dbReference type="GO" id="GO:0016853">
    <property type="term" value="F:isomerase activity"/>
    <property type="evidence" value="ECO:0007669"/>
    <property type="project" value="UniProtKB-KW"/>
</dbReference>
<evidence type="ECO:0000256" key="2">
    <source>
        <dbReference type="ARBA" id="ARBA00022517"/>
    </source>
</evidence>
<keyword evidence="5" id="KW-0479">Metal-binding</keyword>
<evidence type="ECO:0000259" key="13">
    <source>
        <dbReference type="PROSITE" id="PS50880"/>
    </source>
</evidence>
<dbReference type="Gene3D" id="3.40.1360.10">
    <property type="match status" value="1"/>
</dbReference>
<protein>
    <recommendedName>
        <fullName evidence="11 12">Ribonuclease M5</fullName>
        <ecNumber evidence="11 12">3.1.26.8</ecNumber>
    </recommendedName>
    <alternativeName>
        <fullName evidence="11">RNase M5</fullName>
    </alternativeName>
    <alternativeName>
        <fullName evidence="11">Ribosomal RNA terminal maturase M5</fullName>
    </alternativeName>
</protein>
<evidence type="ECO:0000256" key="12">
    <source>
        <dbReference type="NCBIfam" id="TIGR00334"/>
    </source>
</evidence>
<dbReference type="PROSITE" id="PS50880">
    <property type="entry name" value="TOPRIM"/>
    <property type="match status" value="1"/>
</dbReference>
<keyword evidence="8 11" id="KW-0378">Hydrolase</keyword>
<name>A0A510JBI8_9FUSO</name>
<dbReference type="Pfam" id="PF01751">
    <property type="entry name" value="Toprim"/>
    <property type="match status" value="1"/>
</dbReference>
<evidence type="ECO:0000256" key="5">
    <source>
        <dbReference type="ARBA" id="ARBA00022723"/>
    </source>
</evidence>
<dbReference type="InterPro" id="IPR025156">
    <property type="entry name" value="RNase_M5_C"/>
</dbReference>
<keyword evidence="3 11" id="KW-0698">rRNA processing</keyword>
<dbReference type="GO" id="GO:0006364">
    <property type="term" value="P:rRNA processing"/>
    <property type="evidence" value="ECO:0007669"/>
    <property type="project" value="UniProtKB-UniRule"/>
</dbReference>
<dbReference type="PANTHER" id="PTHR39156">
    <property type="entry name" value="RIBONUCLEASE M5"/>
    <property type="match status" value="1"/>
</dbReference>